<gene>
    <name evidence="1" type="ORF">BN890_10280</name>
</gene>
<protein>
    <submittedName>
        <fullName evidence="1">Uncharacterized protein</fullName>
    </submittedName>
</protein>
<dbReference type="AlphaFoldDB" id="W6PHE4"/>
<reference evidence="1 2" key="1">
    <citation type="submission" date="2013-12" db="EMBL/GenBank/DDBJ databases">
        <title>Improved hybrid genome assemblies of Bacteroides xylanisolvens SD CC 1b and Bacteroides xylanisolvens SD CC 2a using Illumina and 454 Sequencing.</title>
        <authorList>
            <person name="Ramaraj T."/>
            <person name="Sundararajan A."/>
            <person name="Mudge J."/>
            <person name="Schilkey F.D."/>
            <person name="Delvecchio V."/>
            <person name="Donlon M."/>
            <person name="Ziemer C."/>
        </authorList>
    </citation>
    <scope>NUCLEOTIDE SEQUENCE [LARGE SCALE GENOMIC DNA]</scope>
</reference>
<dbReference type="EMBL" id="CBXG010000014">
    <property type="protein sequence ID" value="CDM03475.1"/>
    <property type="molecule type" value="Genomic_DNA"/>
</dbReference>
<evidence type="ECO:0000313" key="1">
    <source>
        <dbReference type="EMBL" id="CDM03475.1"/>
    </source>
</evidence>
<sequence>MIDIRKDSIYMLILYENDSKVDSVLSILTSKYQCNKRHDYYNDFSYPFLA</sequence>
<dbReference type="Proteomes" id="UP000019380">
    <property type="component" value="Unassembled WGS sequence"/>
</dbReference>
<accession>W6PHE4</accession>
<evidence type="ECO:0000313" key="2">
    <source>
        <dbReference type="Proteomes" id="UP000019380"/>
    </source>
</evidence>
<comment type="caution">
    <text evidence="1">The sequence shown here is derived from an EMBL/GenBank/DDBJ whole genome shotgun (WGS) entry which is preliminary data.</text>
</comment>
<proteinExistence type="predicted"/>
<name>W6PHE4_9BACE</name>
<organism evidence="1 2">
    <name type="scientific">Bacteroides xylanisolvens SD CC 1b</name>
    <dbReference type="NCBI Taxonomy" id="702447"/>
    <lineage>
        <taxon>Bacteria</taxon>
        <taxon>Pseudomonadati</taxon>
        <taxon>Bacteroidota</taxon>
        <taxon>Bacteroidia</taxon>
        <taxon>Bacteroidales</taxon>
        <taxon>Bacteroidaceae</taxon>
        <taxon>Bacteroides</taxon>
    </lineage>
</organism>